<accession>A0ABX8SAV1</accession>
<evidence type="ECO:0000313" key="3">
    <source>
        <dbReference type="Proteomes" id="UP000887023"/>
    </source>
</evidence>
<feature type="transmembrane region" description="Helical" evidence="1">
    <location>
        <begin position="48"/>
        <end position="70"/>
    </location>
</feature>
<keyword evidence="1" id="KW-0812">Transmembrane</keyword>
<gene>
    <name evidence="2" type="ORF">KV203_06380</name>
</gene>
<dbReference type="EMBL" id="CP079105">
    <property type="protein sequence ID" value="QXQ14984.1"/>
    <property type="molecule type" value="Genomic_DNA"/>
</dbReference>
<dbReference type="RefSeq" id="WP_066468968.1">
    <property type="nucleotide sequence ID" value="NZ_CBCRUZ010000009.1"/>
</dbReference>
<evidence type="ECO:0000256" key="1">
    <source>
        <dbReference type="SAM" id="Phobius"/>
    </source>
</evidence>
<organism evidence="2 3">
    <name type="scientific">Skermania pinensis</name>
    <dbReference type="NCBI Taxonomy" id="39122"/>
    <lineage>
        <taxon>Bacteria</taxon>
        <taxon>Bacillati</taxon>
        <taxon>Actinomycetota</taxon>
        <taxon>Actinomycetes</taxon>
        <taxon>Mycobacteriales</taxon>
        <taxon>Gordoniaceae</taxon>
        <taxon>Skermania</taxon>
    </lineage>
</organism>
<sequence length="211" mass="22745">MTDRDNTSSRWANPAWPVAGAVGFVLCATIFLVLYLLGWLTIRTGSQVLGLLVVCLVLGFVPGAILSVMGDLVRNMRAARPVPYLNDGWTQLRGRCERAYERFQNVVASAEVDPVRDRLRKLAARLADQLEQVRSVTDFGRNLDAYADADGPAEPTAVAVWDQVTAATTAFERSATAAEALQLRAGAGRAGLATHTALDALEAGLPQLHRS</sequence>
<name>A0ABX8SAV1_9ACTN</name>
<dbReference type="Proteomes" id="UP000887023">
    <property type="component" value="Chromosome"/>
</dbReference>
<feature type="transmembrane region" description="Helical" evidence="1">
    <location>
        <begin position="21"/>
        <end position="42"/>
    </location>
</feature>
<protein>
    <submittedName>
        <fullName evidence="2">Uncharacterized protein</fullName>
    </submittedName>
</protein>
<keyword evidence="1" id="KW-1133">Transmembrane helix</keyword>
<evidence type="ECO:0000313" key="2">
    <source>
        <dbReference type="EMBL" id="QXQ14984.1"/>
    </source>
</evidence>
<proteinExistence type="predicted"/>
<keyword evidence="3" id="KW-1185">Reference proteome</keyword>
<reference evidence="2" key="1">
    <citation type="submission" date="2021-07" db="EMBL/GenBank/DDBJ databases">
        <title>Candidatus Kaistella beijingensis sp. nov. isolated from a municipal wastewater treatment plant is involved in sludge foaming.</title>
        <authorList>
            <person name="Song Y."/>
            <person name="Liu S.-J."/>
        </authorList>
    </citation>
    <scope>NUCLEOTIDE SEQUENCE</scope>
    <source>
        <strain evidence="2">DSM 43998</strain>
    </source>
</reference>
<keyword evidence="1" id="KW-0472">Membrane</keyword>